<feature type="domain" description="Glycosyl hydrolase family 13 catalytic" evidence="3">
    <location>
        <begin position="144"/>
        <end position="542"/>
    </location>
</feature>
<evidence type="ECO:0000313" key="5">
    <source>
        <dbReference type="Proteomes" id="UP000092596"/>
    </source>
</evidence>
<dbReference type="Pfam" id="PF00128">
    <property type="entry name" value="Alpha-amylase"/>
    <property type="match status" value="1"/>
</dbReference>
<dbReference type="PANTHER" id="PTHR10357:SF210">
    <property type="entry name" value="MALTODEXTRIN GLUCOSIDASE"/>
    <property type="match status" value="1"/>
</dbReference>
<evidence type="ECO:0000259" key="3">
    <source>
        <dbReference type="SMART" id="SM00642"/>
    </source>
</evidence>
<dbReference type="CDD" id="cd11338">
    <property type="entry name" value="AmyAc_CMD"/>
    <property type="match status" value="1"/>
</dbReference>
<dbReference type="AlphaFoldDB" id="A0A1B0ZHF3"/>
<evidence type="ECO:0000256" key="2">
    <source>
        <dbReference type="ARBA" id="ARBA00023295"/>
    </source>
</evidence>
<dbReference type="PATRIC" id="fig|1630135.4.peg.820"/>
<evidence type="ECO:0000256" key="1">
    <source>
        <dbReference type="ARBA" id="ARBA00022801"/>
    </source>
</evidence>
<evidence type="ECO:0000313" key="4">
    <source>
        <dbReference type="EMBL" id="ANP27368.1"/>
    </source>
</evidence>
<dbReference type="KEGG" id="dva:DAD186_08180"/>
<dbReference type="CDD" id="cd02857">
    <property type="entry name" value="E_set_CDase_PDE_N"/>
    <property type="match status" value="1"/>
</dbReference>
<gene>
    <name evidence="4" type="ORF">DAD186_08180</name>
</gene>
<dbReference type="GO" id="GO:0004553">
    <property type="term" value="F:hydrolase activity, hydrolyzing O-glycosyl compounds"/>
    <property type="evidence" value="ECO:0007669"/>
    <property type="project" value="InterPro"/>
</dbReference>
<dbReference type="Proteomes" id="UP000092596">
    <property type="component" value="Chromosome"/>
</dbReference>
<dbReference type="SUPFAM" id="SSF51445">
    <property type="entry name" value="(Trans)glycosidases"/>
    <property type="match status" value="1"/>
</dbReference>
<proteinExistence type="predicted"/>
<dbReference type="InterPro" id="IPR017853">
    <property type="entry name" value="GH"/>
</dbReference>
<accession>A0A1B0ZHF3</accession>
<name>A0A1B0ZHF3_9MICO</name>
<dbReference type="PANTHER" id="PTHR10357">
    <property type="entry name" value="ALPHA-AMYLASE FAMILY MEMBER"/>
    <property type="match status" value="1"/>
</dbReference>
<keyword evidence="2" id="KW-0326">Glycosidase</keyword>
<sequence length="649" mass="71326">MEIPAHSTGALLAREPFHDSSRAGVPSRSAGLGASVPLRVWVPDSVENPTVVLRQVVDGEPRLVTCTSGHSDGAGRWFEAELLARNPVTKYRFLISGREGDRPVYEWLTAAGIADHDVSDAHDFTYLACGSKAPEWLEGAIVYQVFPDRFARSASSGKLPKDALAEWALPMQWEEPCEENGEKNGRQIYGGDLKGLEERLDYLKDLGVSVVYMCPIFPAGSAHRYDASTFDRVDPLLGGNEALVSLTEAAHERGMKIIMDLTTNHTGNTHEWFRKAQADATSEEAGFYFFTEHPDRYDGWLGIDSLPKLDYDSAALRARMYSGENSIVRRYLESPFNVDGWRIDVANMTGRHGEQDLTHEVARDIREAMREGTWLVAEHFHDASADLAGDGWDGAMNYTGFTKPLWAWLSPEKSTVNWLGLPMGVPKLSTRAVLATLRDYNAQLTYEARLHSQNQLCSHDTARSRTVFGDPDRHAAALGALVGLPGVPTLFAGDELALEGNNGEHSRTPMPWTAIDTDTLCEHQRHWRDLTAAVFAARSAFKALQSGGLRWLHAGEDSLTFMRTDRTEPVLIHLARAAHDDIALPESLVLASPSGHDSAAVHSPGVSLETMSAVSGEQASDQIMTLRAERAGFLITPMRPLAAAPIRGH</sequence>
<keyword evidence="1" id="KW-0378">Hydrolase</keyword>
<dbReference type="SMART" id="SM00642">
    <property type="entry name" value="Aamy"/>
    <property type="match status" value="1"/>
</dbReference>
<dbReference type="InterPro" id="IPR006047">
    <property type="entry name" value="GH13_cat_dom"/>
</dbReference>
<organism evidence="4 5">
    <name type="scientific">Dermabacter vaginalis</name>
    <dbReference type="NCBI Taxonomy" id="1630135"/>
    <lineage>
        <taxon>Bacteria</taxon>
        <taxon>Bacillati</taxon>
        <taxon>Actinomycetota</taxon>
        <taxon>Actinomycetes</taxon>
        <taxon>Micrococcales</taxon>
        <taxon>Dermabacteraceae</taxon>
        <taxon>Dermabacter</taxon>
    </lineage>
</organism>
<dbReference type="GO" id="GO:0005975">
    <property type="term" value="P:carbohydrate metabolic process"/>
    <property type="evidence" value="ECO:0007669"/>
    <property type="project" value="InterPro"/>
</dbReference>
<dbReference type="InterPro" id="IPR004185">
    <property type="entry name" value="Glyco_hydro_13_lg-like_dom"/>
</dbReference>
<dbReference type="RefSeq" id="WP_236886284.1">
    <property type="nucleotide sequence ID" value="NZ_CP012117.1"/>
</dbReference>
<protein>
    <recommendedName>
        <fullName evidence="3">Glycosyl hydrolase family 13 catalytic domain-containing protein</fullName>
    </recommendedName>
</protein>
<dbReference type="EMBL" id="CP012117">
    <property type="protein sequence ID" value="ANP27368.1"/>
    <property type="molecule type" value="Genomic_DNA"/>
</dbReference>
<dbReference type="Gene3D" id="3.20.20.80">
    <property type="entry name" value="Glycosidases"/>
    <property type="match status" value="1"/>
</dbReference>
<dbReference type="STRING" id="1630135.DAD186_08180"/>
<reference evidence="4 5" key="1">
    <citation type="submission" date="2015-06" db="EMBL/GenBank/DDBJ databases">
        <title>Investigation of pathophysiology for high-risk pregnancy and development of treatment modality based on it.</title>
        <authorList>
            <person name="Kim B.-C."/>
            <person name="Lim S."/>
        </authorList>
    </citation>
    <scope>NUCLEOTIDE SEQUENCE [LARGE SCALE GENOMIC DNA]</scope>
    <source>
        <strain evidence="4 5">AD1-86</strain>
    </source>
</reference>